<dbReference type="PANTHER" id="PTHR22912:SF151">
    <property type="entry name" value="DIHYDROLIPOYL DEHYDROGENASE, MITOCHONDRIAL"/>
    <property type="match status" value="1"/>
</dbReference>
<evidence type="ECO:0000256" key="5">
    <source>
        <dbReference type="PIRSR" id="PIRSR000350-3"/>
    </source>
</evidence>
<name>A0A2Y9A5I7_9MICO</name>
<dbReference type="PRINTS" id="PR00368">
    <property type="entry name" value="FADPNR"/>
</dbReference>
<gene>
    <name evidence="9" type="ORF">SAMN05216184_10283</name>
</gene>
<dbReference type="InterPro" id="IPR050151">
    <property type="entry name" value="Class-I_Pyr_Nuc-Dis_Oxidored"/>
</dbReference>
<keyword evidence="2" id="KW-0285">Flavoprotein</keyword>
<keyword evidence="4 5" id="KW-0520">NAD</keyword>
<dbReference type="SUPFAM" id="SSF55424">
    <property type="entry name" value="FAD/NAD-linked reductases, dimerisation (C-terminal) domain"/>
    <property type="match status" value="1"/>
</dbReference>
<keyword evidence="3 5" id="KW-0274">FAD</keyword>
<feature type="binding site" evidence="5">
    <location>
        <position position="267"/>
    </location>
    <ligand>
        <name>NAD(+)</name>
        <dbReference type="ChEBI" id="CHEBI:57540"/>
    </ligand>
</feature>
<dbReference type="SUPFAM" id="SSF51905">
    <property type="entry name" value="FAD/NAD(P)-binding domain"/>
    <property type="match status" value="1"/>
</dbReference>
<comment type="similarity">
    <text evidence="1">Belongs to the class-I pyridine nucleotide-disulfide oxidoreductase family.</text>
</comment>
<dbReference type="InterPro" id="IPR004099">
    <property type="entry name" value="Pyr_nucl-diS_OxRdtase_dimer"/>
</dbReference>
<dbReference type="AlphaFoldDB" id="A0A2Y9A5I7"/>
<dbReference type="Pfam" id="PF07992">
    <property type="entry name" value="Pyr_redox_2"/>
    <property type="match status" value="1"/>
</dbReference>
<evidence type="ECO:0000313" key="10">
    <source>
        <dbReference type="Proteomes" id="UP000250222"/>
    </source>
</evidence>
<dbReference type="GO" id="GO:0006103">
    <property type="term" value="P:2-oxoglutarate metabolic process"/>
    <property type="evidence" value="ECO:0007669"/>
    <property type="project" value="TreeGrafter"/>
</dbReference>
<dbReference type="InterPro" id="IPR001100">
    <property type="entry name" value="Pyr_nuc-diS_OxRdtase"/>
</dbReference>
<feature type="domain" description="Pyridine nucleotide-disulphide oxidoreductase dimerisation" evidence="7">
    <location>
        <begin position="360"/>
        <end position="464"/>
    </location>
</feature>
<reference evidence="9 10" key="1">
    <citation type="submission" date="2016-10" db="EMBL/GenBank/DDBJ databases">
        <authorList>
            <person name="Cai Z."/>
        </authorList>
    </citation>
    <scope>NUCLEOTIDE SEQUENCE [LARGE SCALE GENOMIC DNA]</scope>
    <source>
        <strain evidence="9 10">CGMCC 1.10826</strain>
    </source>
</reference>
<dbReference type="GO" id="GO:0004148">
    <property type="term" value="F:dihydrolipoyl dehydrogenase (NADH) activity"/>
    <property type="evidence" value="ECO:0007669"/>
    <property type="project" value="TreeGrafter"/>
</dbReference>
<protein>
    <submittedName>
        <fullName evidence="9">Dihydrolipoamide dehydrogenase</fullName>
    </submittedName>
</protein>
<feature type="disulfide bond" description="Redox-active" evidence="6">
    <location>
        <begin position="42"/>
        <end position="47"/>
    </location>
</feature>
<evidence type="ECO:0000256" key="6">
    <source>
        <dbReference type="PIRSR" id="PIRSR000350-4"/>
    </source>
</evidence>
<dbReference type="InterPro" id="IPR023753">
    <property type="entry name" value="FAD/NAD-binding_dom"/>
</dbReference>
<proteinExistence type="inferred from homology"/>
<evidence type="ECO:0000256" key="4">
    <source>
        <dbReference type="ARBA" id="ARBA00023027"/>
    </source>
</evidence>
<keyword evidence="10" id="KW-1185">Reference proteome</keyword>
<dbReference type="InterPro" id="IPR016156">
    <property type="entry name" value="FAD/NAD-linked_Rdtase_dimer_sf"/>
</dbReference>
<feature type="binding site" evidence="5">
    <location>
        <begin position="144"/>
        <end position="146"/>
    </location>
    <ligand>
        <name>FAD</name>
        <dbReference type="ChEBI" id="CHEBI:57692"/>
    </ligand>
</feature>
<dbReference type="GO" id="GO:0050660">
    <property type="term" value="F:flavin adenine dinucleotide binding"/>
    <property type="evidence" value="ECO:0007669"/>
    <property type="project" value="TreeGrafter"/>
</dbReference>
<feature type="binding site" evidence="5">
    <location>
        <position position="114"/>
    </location>
    <ligand>
        <name>FAD</name>
        <dbReference type="ChEBI" id="CHEBI:57692"/>
    </ligand>
</feature>
<dbReference type="PRINTS" id="PR00411">
    <property type="entry name" value="PNDRDTASEI"/>
</dbReference>
<evidence type="ECO:0000256" key="3">
    <source>
        <dbReference type="ARBA" id="ARBA00022827"/>
    </source>
</evidence>
<dbReference type="PANTHER" id="PTHR22912">
    <property type="entry name" value="DISULFIDE OXIDOREDUCTASE"/>
    <property type="match status" value="1"/>
</dbReference>
<feature type="binding site" evidence="5">
    <location>
        <position position="51"/>
    </location>
    <ligand>
        <name>FAD</name>
        <dbReference type="ChEBI" id="CHEBI:57692"/>
    </ligand>
</feature>
<dbReference type="EMBL" id="UETB01000002">
    <property type="protein sequence ID" value="SSA39166.1"/>
    <property type="molecule type" value="Genomic_DNA"/>
</dbReference>
<keyword evidence="5" id="KW-0547">Nucleotide-binding</keyword>
<comment type="cofactor">
    <cofactor evidence="5">
        <name>FAD</name>
        <dbReference type="ChEBI" id="CHEBI:57692"/>
    </cofactor>
    <text evidence="5">Binds 1 FAD per subunit.</text>
</comment>
<evidence type="ECO:0000259" key="7">
    <source>
        <dbReference type="Pfam" id="PF02852"/>
    </source>
</evidence>
<feature type="binding site" evidence="5">
    <location>
        <position position="310"/>
    </location>
    <ligand>
        <name>FAD</name>
        <dbReference type="ChEBI" id="CHEBI:57692"/>
    </ligand>
</feature>
<feature type="binding site" evidence="5">
    <location>
        <begin position="181"/>
        <end position="188"/>
    </location>
    <ligand>
        <name>NAD(+)</name>
        <dbReference type="ChEBI" id="CHEBI:57540"/>
    </ligand>
</feature>
<organism evidence="9 10">
    <name type="scientific">Georgenia satyanarayanai</name>
    <dbReference type="NCBI Taxonomy" id="860221"/>
    <lineage>
        <taxon>Bacteria</taxon>
        <taxon>Bacillati</taxon>
        <taxon>Actinomycetota</taxon>
        <taxon>Actinomycetes</taxon>
        <taxon>Micrococcales</taxon>
        <taxon>Bogoriellaceae</taxon>
        <taxon>Georgenia</taxon>
    </lineage>
</organism>
<dbReference type="Gene3D" id="3.50.50.60">
    <property type="entry name" value="FAD/NAD(P)-binding domain"/>
    <property type="match status" value="2"/>
</dbReference>
<dbReference type="Proteomes" id="UP000250222">
    <property type="component" value="Unassembled WGS sequence"/>
</dbReference>
<sequence>MSETYDVVVIGAGPVGENVADRAVQGGLSAVVVEDRLVGGECSYWACIPSKALLRPAEARRAALAVDGARQAVTGDLDVAAVLARRTSFTSDWDDAGQLTWLESAGIDLVRGRGRVSGERQVTVTTPDGEEQVLTARHAVAVCTGSRPVVPDIPGLRDARPWTNREALEATEVPDSLLVIGGGVVASELAGAFADLGARVTMLVRSSLLSGYEPFAGEMVGAALTERGVDLRVGVSATSVRLVGEEREVECDDGTTARVAQILVATGREPQPDLGLESVDLDGGWLPVDETLRVLDGDGQPVEWLYAVGDANHRSPLTHQGKYQARAAGDVIAARAQGRPVDDSPWGVHVATADHLAPTQVVFTDPQVASVGMTAAAAQDAGMDVRVVDHDLGAVSGAAIHADGYTGQARMVVDEERRVIVGMTFVGPDVAGLLHSASIAVAGEVPLERLWHAVPAFPTMSEVWLRLLESYGRPLPSRAER</sequence>
<accession>A0A2Y9A5I7</accession>
<dbReference type="Gene3D" id="3.30.390.30">
    <property type="match status" value="1"/>
</dbReference>
<dbReference type="RefSeq" id="WP_110851429.1">
    <property type="nucleotide sequence ID" value="NZ_QKLZ01000002.1"/>
</dbReference>
<evidence type="ECO:0000256" key="1">
    <source>
        <dbReference type="ARBA" id="ARBA00007532"/>
    </source>
</evidence>
<evidence type="ECO:0000256" key="2">
    <source>
        <dbReference type="ARBA" id="ARBA00022630"/>
    </source>
</evidence>
<dbReference type="OrthoDB" id="9800167at2"/>
<dbReference type="PIRSF" id="PIRSF000350">
    <property type="entry name" value="Mercury_reductase_MerA"/>
    <property type="match status" value="1"/>
</dbReference>
<dbReference type="InterPro" id="IPR036188">
    <property type="entry name" value="FAD/NAD-bd_sf"/>
</dbReference>
<dbReference type="Pfam" id="PF02852">
    <property type="entry name" value="Pyr_redox_dim"/>
    <property type="match status" value="1"/>
</dbReference>
<evidence type="ECO:0000313" key="9">
    <source>
        <dbReference type="EMBL" id="SSA39166.1"/>
    </source>
</evidence>
<feature type="domain" description="FAD/NAD(P)-binding" evidence="8">
    <location>
        <begin position="5"/>
        <end position="320"/>
    </location>
</feature>
<evidence type="ECO:0000259" key="8">
    <source>
        <dbReference type="Pfam" id="PF07992"/>
    </source>
</evidence>